<dbReference type="InterPro" id="IPR015378">
    <property type="entry name" value="Transposase-like_Mu_C"/>
</dbReference>
<dbReference type="PROSITE" id="PS50994">
    <property type="entry name" value="INTEGRASE"/>
    <property type="match status" value="1"/>
</dbReference>
<evidence type="ECO:0000259" key="2">
    <source>
        <dbReference type="PROSITE" id="PS51702"/>
    </source>
</evidence>
<proteinExistence type="predicted"/>
<dbReference type="InterPro" id="IPR036388">
    <property type="entry name" value="WH-like_DNA-bd_sf"/>
</dbReference>
<dbReference type="PROSITE" id="PS51702">
    <property type="entry name" value="HTH_MU"/>
    <property type="match status" value="1"/>
</dbReference>
<dbReference type="Proteomes" id="UP000250671">
    <property type="component" value="Unassembled WGS sequence"/>
</dbReference>
<evidence type="ECO:0000313" key="4">
    <source>
        <dbReference type="Proteomes" id="UP000250671"/>
    </source>
</evidence>
<dbReference type="InterPro" id="IPR009004">
    <property type="entry name" value="Transposase_Mu_C"/>
</dbReference>
<organism evidence="3 4">
    <name type="scientific">Escherichia coli</name>
    <dbReference type="NCBI Taxonomy" id="562"/>
    <lineage>
        <taxon>Bacteria</taxon>
        <taxon>Pseudomonadati</taxon>
        <taxon>Pseudomonadota</taxon>
        <taxon>Gammaproteobacteria</taxon>
        <taxon>Enterobacterales</taxon>
        <taxon>Enterobacteriaceae</taxon>
        <taxon>Escherichia</taxon>
    </lineage>
</organism>
<dbReference type="Pfam" id="PF02316">
    <property type="entry name" value="HTH_Tnp_Mu_1"/>
    <property type="match status" value="1"/>
</dbReference>
<dbReference type="InterPro" id="IPR003314">
    <property type="entry name" value="Mu-type_HTH"/>
</dbReference>
<protein>
    <submittedName>
        <fullName evidence="3">DNA transposition protein</fullName>
    </submittedName>
</protein>
<dbReference type="InterPro" id="IPR036397">
    <property type="entry name" value="RNaseH_sf"/>
</dbReference>
<dbReference type="Gene3D" id="2.30.30.130">
    <property type="entry name" value="Transposase, Mu, C-terminal"/>
    <property type="match status" value="1"/>
</dbReference>
<sequence length="681" mass="77582">MISQWYSFNELQGIAGIPKHNSSLIRMAKRQRWVSRQRAGVKGVTFEYHIDSFPEEVQRALHQRLAQQILEDAQLPVVVEQKAVKNVTIRDELEVMVKCPELVLREVQALTDKQKAIADARILLATEVHKLREYAGMSRTAAIKHIVDGIRQGALPERVIVAGNTANARQGKRTGVSTGSLQEWYSAWLMARGDANQLLALLAPGHHKGTPWEQVWWLSDFFMFYRSWKRPTVEYAYREFSAWWHEKHANDAGMLAALPSVHAVRRVLSSVPVIVKERFRSTGSAWRSLNPFVRRDWSTLPVNAVWVGDGHCMKLMAFSPATGNTFRPEVTLVMDAGQRFIVGWSLSLSENVIAVADALRHGMSQHGIPLIYYSDNGGGEKNRVLDADITGILPRLGVEHHTGIPGNPQGRGVIERLNKEIPRDVALSFQTYCSKNADKETVMMQQRITQSAIKATHKGKELTKRQVKAMGEVPTFEQLMAAIELEVKRYNNRPHSSLPRKEDGEHYSPAAYRRKLIKEQKAEIDMLSPEELHEMFRPESICTVRRGEVVLFRNIYFSTELAAEHGNEVRVCYDIHDANSVIVRRMDGSYICDAIWNGNKVDAFPKAVIEQQQEKRARGRIARATQKIEEAKRELTPAITQKPDFNFGFGLERKEEKKKEELYFFASERDRNLKKDGTNNR</sequence>
<dbReference type="Gene3D" id="3.30.420.10">
    <property type="entry name" value="Ribonuclease H-like superfamily/Ribonuclease H"/>
    <property type="match status" value="1"/>
</dbReference>
<gene>
    <name evidence="3" type="ORF">SAMEA3752557_02625</name>
</gene>
<dbReference type="Pfam" id="PF09299">
    <property type="entry name" value="Mu-transpos_C"/>
    <property type="match status" value="1"/>
</dbReference>
<reference evidence="3 4" key="1">
    <citation type="submission" date="2018-06" db="EMBL/GenBank/DDBJ databases">
        <authorList>
            <consortium name="Pathogen Informatics"/>
            <person name="Doyle S."/>
        </authorList>
    </citation>
    <scope>NUCLEOTIDE SEQUENCE [LARGE SCALE GENOMIC DNA]</scope>
    <source>
        <strain evidence="3 4">VREC0535</strain>
    </source>
</reference>
<evidence type="ECO:0000259" key="1">
    <source>
        <dbReference type="PROSITE" id="PS50994"/>
    </source>
</evidence>
<dbReference type="InterPro" id="IPR012337">
    <property type="entry name" value="RNaseH-like_sf"/>
</dbReference>
<dbReference type="EMBL" id="UCZA01000014">
    <property type="protein sequence ID" value="SQP82378.1"/>
    <property type="molecule type" value="Genomic_DNA"/>
</dbReference>
<accession>A0A2Y8JU29</accession>
<dbReference type="AlphaFoldDB" id="A0A2Y8JU29"/>
<dbReference type="Gene3D" id="1.10.10.10">
    <property type="entry name" value="Winged helix-like DNA-binding domain superfamily/Winged helix DNA-binding domain"/>
    <property type="match status" value="1"/>
</dbReference>
<dbReference type="SUPFAM" id="SSF53098">
    <property type="entry name" value="Ribonuclease H-like"/>
    <property type="match status" value="1"/>
</dbReference>
<dbReference type="InterPro" id="IPR009061">
    <property type="entry name" value="DNA-bd_dom_put_sf"/>
</dbReference>
<feature type="domain" description="Integrase catalytic" evidence="1">
    <location>
        <begin position="297"/>
        <end position="517"/>
    </location>
</feature>
<dbReference type="SUPFAM" id="SSF46955">
    <property type="entry name" value="Putative DNA-binding domain"/>
    <property type="match status" value="1"/>
</dbReference>
<feature type="domain" description="HTH Mu-type" evidence="2">
    <location>
        <begin position="2"/>
        <end position="69"/>
    </location>
</feature>
<dbReference type="SUPFAM" id="SSF50610">
    <property type="entry name" value="mu transposase, C-terminal domain"/>
    <property type="match status" value="1"/>
</dbReference>
<evidence type="ECO:0000313" key="3">
    <source>
        <dbReference type="EMBL" id="SQP82378.1"/>
    </source>
</evidence>
<dbReference type="GO" id="GO:0003677">
    <property type="term" value="F:DNA binding"/>
    <property type="evidence" value="ECO:0007669"/>
    <property type="project" value="InterPro"/>
</dbReference>
<dbReference type="InterPro" id="IPR001584">
    <property type="entry name" value="Integrase_cat-core"/>
</dbReference>
<dbReference type="GO" id="GO:0015074">
    <property type="term" value="P:DNA integration"/>
    <property type="evidence" value="ECO:0007669"/>
    <property type="project" value="InterPro"/>
</dbReference>
<name>A0A2Y8JU29_ECOLX</name>
<dbReference type="RefSeq" id="WP_112020107.1">
    <property type="nucleotide sequence ID" value="NZ_UCZA01000014.1"/>
</dbReference>